<dbReference type="AlphaFoldDB" id="A0A918VLT2"/>
<keyword evidence="3" id="KW-1185">Reference proteome</keyword>
<feature type="region of interest" description="Disordered" evidence="1">
    <location>
        <begin position="36"/>
        <end position="60"/>
    </location>
</feature>
<sequence length="134" mass="14487">MLLPHGTVVALIDGKHFELYRNAGDEAEPQLTAMDAPKLDSHNHSGVGHHSSAGNHAGHQVEEDAHAIAAVEWLNSQVLGHKLDKLVVIAPPRTLGEVRKHYHKQTERAVLKELGKSLIGKQAGDIVAALREKG</sequence>
<proteinExistence type="predicted"/>
<reference evidence="2" key="1">
    <citation type="journal article" date="2014" name="Int. J. Syst. Evol. Microbiol.">
        <title>Complete genome sequence of Corynebacterium casei LMG S-19264T (=DSM 44701T), isolated from a smear-ripened cheese.</title>
        <authorList>
            <consortium name="US DOE Joint Genome Institute (JGI-PGF)"/>
            <person name="Walter F."/>
            <person name="Albersmeier A."/>
            <person name="Kalinowski J."/>
            <person name="Ruckert C."/>
        </authorList>
    </citation>
    <scope>NUCLEOTIDE SEQUENCE</scope>
    <source>
        <strain evidence="2">KCTC 32422</strain>
    </source>
</reference>
<dbReference type="EMBL" id="BMZD01000012">
    <property type="protein sequence ID" value="GHA07705.1"/>
    <property type="molecule type" value="Genomic_DNA"/>
</dbReference>
<accession>A0A918VLT2</accession>
<evidence type="ECO:0008006" key="4">
    <source>
        <dbReference type="Google" id="ProtNLM"/>
    </source>
</evidence>
<evidence type="ECO:0000313" key="3">
    <source>
        <dbReference type="Proteomes" id="UP000634139"/>
    </source>
</evidence>
<evidence type="ECO:0000256" key="1">
    <source>
        <dbReference type="SAM" id="MobiDB-lite"/>
    </source>
</evidence>
<dbReference type="InterPro" id="IPR041374">
    <property type="entry name" value="BaeRF_family12"/>
</dbReference>
<dbReference type="Pfam" id="PF18856">
    <property type="entry name" value="baeRF_family12"/>
    <property type="match status" value="1"/>
</dbReference>
<dbReference type="RefSeq" id="WP_189543086.1">
    <property type="nucleotide sequence ID" value="NZ_BMZD01000012.1"/>
</dbReference>
<gene>
    <name evidence="2" type="primary">atsE</name>
    <name evidence="2" type="ORF">GCM10011617_30470</name>
</gene>
<dbReference type="Proteomes" id="UP000634139">
    <property type="component" value="Unassembled WGS sequence"/>
</dbReference>
<evidence type="ECO:0000313" key="2">
    <source>
        <dbReference type="EMBL" id="GHA07705.1"/>
    </source>
</evidence>
<organism evidence="2 3">
    <name type="scientific">Novosphingobium arvoryzae</name>
    <dbReference type="NCBI Taxonomy" id="1256514"/>
    <lineage>
        <taxon>Bacteria</taxon>
        <taxon>Pseudomonadati</taxon>
        <taxon>Pseudomonadota</taxon>
        <taxon>Alphaproteobacteria</taxon>
        <taxon>Sphingomonadales</taxon>
        <taxon>Sphingomonadaceae</taxon>
        <taxon>Novosphingobium</taxon>
    </lineage>
</organism>
<feature type="compositionally biased region" description="Low complexity" evidence="1">
    <location>
        <begin position="44"/>
        <end position="58"/>
    </location>
</feature>
<comment type="caution">
    <text evidence="2">The sequence shown here is derived from an EMBL/GenBank/DDBJ whole genome shotgun (WGS) entry which is preliminary data.</text>
</comment>
<reference evidence="2" key="2">
    <citation type="submission" date="2020-09" db="EMBL/GenBank/DDBJ databases">
        <authorList>
            <person name="Sun Q."/>
            <person name="Kim S."/>
        </authorList>
    </citation>
    <scope>NUCLEOTIDE SEQUENCE</scope>
    <source>
        <strain evidence="2">KCTC 32422</strain>
    </source>
</reference>
<name>A0A918VLT2_9SPHN</name>
<protein>
    <recommendedName>
        <fullName evidence="4">Attachment protein</fullName>
    </recommendedName>
</protein>